<proteinExistence type="predicted"/>
<evidence type="ECO:0000313" key="2">
    <source>
        <dbReference type="EMBL" id="KAL0080935.1"/>
    </source>
</evidence>
<gene>
    <name evidence="2" type="ORF">J3Q64DRAFT_1758112</name>
</gene>
<protein>
    <submittedName>
        <fullName evidence="2">Uncharacterized protein</fullName>
    </submittedName>
</protein>
<comment type="caution">
    <text evidence="2">The sequence shown here is derived from an EMBL/GenBank/DDBJ whole genome shotgun (WGS) entry which is preliminary data.</text>
</comment>
<feature type="transmembrane region" description="Helical" evidence="1">
    <location>
        <begin position="89"/>
        <end position="107"/>
    </location>
</feature>
<keyword evidence="3" id="KW-1185">Reference proteome</keyword>
<accession>A0ABR3AV44</accession>
<feature type="transmembrane region" description="Helical" evidence="1">
    <location>
        <begin position="21"/>
        <end position="45"/>
    </location>
</feature>
<name>A0ABR3AV44_PHYBL</name>
<keyword evidence="1" id="KW-0472">Membrane</keyword>
<organism evidence="2 3">
    <name type="scientific">Phycomyces blakesleeanus</name>
    <dbReference type="NCBI Taxonomy" id="4837"/>
    <lineage>
        <taxon>Eukaryota</taxon>
        <taxon>Fungi</taxon>
        <taxon>Fungi incertae sedis</taxon>
        <taxon>Mucoromycota</taxon>
        <taxon>Mucoromycotina</taxon>
        <taxon>Mucoromycetes</taxon>
        <taxon>Mucorales</taxon>
        <taxon>Phycomycetaceae</taxon>
        <taxon>Phycomyces</taxon>
    </lineage>
</organism>
<reference evidence="2 3" key="1">
    <citation type="submission" date="2024-04" db="EMBL/GenBank/DDBJ databases">
        <title>Symmetric and asymmetric DNA N6-adenine methylation regulates different biological responses in Mucorales.</title>
        <authorList>
            <consortium name="Lawrence Berkeley National Laboratory"/>
            <person name="Lax C."/>
            <person name="Mondo S.J."/>
            <person name="Osorio-Concepcion M."/>
            <person name="Muszewska A."/>
            <person name="Corrochano-Luque M."/>
            <person name="Gutierrez G."/>
            <person name="Riley R."/>
            <person name="Lipzen A."/>
            <person name="Guo J."/>
            <person name="Hundley H."/>
            <person name="Amirebrahimi M."/>
            <person name="Ng V."/>
            <person name="Lorenzo-Gutierrez D."/>
            <person name="Binder U."/>
            <person name="Yang J."/>
            <person name="Song Y."/>
            <person name="Canovas D."/>
            <person name="Navarro E."/>
            <person name="Freitag M."/>
            <person name="Gabaldon T."/>
            <person name="Grigoriev I.V."/>
            <person name="Corrochano L.M."/>
            <person name="Nicolas F.E."/>
            <person name="Garre V."/>
        </authorList>
    </citation>
    <scope>NUCLEOTIDE SEQUENCE [LARGE SCALE GENOMIC DNA]</scope>
    <source>
        <strain evidence="2 3">L51</strain>
    </source>
</reference>
<keyword evidence="1" id="KW-0812">Transmembrane</keyword>
<dbReference type="EMBL" id="JBCLYO010000019">
    <property type="protein sequence ID" value="KAL0080935.1"/>
    <property type="molecule type" value="Genomic_DNA"/>
</dbReference>
<evidence type="ECO:0000313" key="3">
    <source>
        <dbReference type="Proteomes" id="UP001448207"/>
    </source>
</evidence>
<evidence type="ECO:0000256" key="1">
    <source>
        <dbReference type="SAM" id="Phobius"/>
    </source>
</evidence>
<sequence>MYVCICVYRITFLFIYLPLNYSFLFLLNTLVPLSLSLSFLLLFWLHKGVNQILGTTRAVPSYIKCSKQSWKQLTRPVILCVRLIFDYKLLYIVCLSSCFSVSVCRCLRKGKKKRLLIY</sequence>
<keyword evidence="1" id="KW-1133">Transmembrane helix</keyword>
<dbReference type="Proteomes" id="UP001448207">
    <property type="component" value="Unassembled WGS sequence"/>
</dbReference>